<dbReference type="Gene3D" id="3.80.10.10">
    <property type="entry name" value="Ribonuclease Inhibitor"/>
    <property type="match status" value="1"/>
</dbReference>
<sequence>MLKGLFGLNLSHNNLTETIPTEIGEIEVLESLDLSFNQLSGPIIPRSISKLSKLGLLILSHKIFCREFSREGHLSTFNETLSFGDNPYL</sequence>
<dbReference type="AlphaFoldDB" id="A0A9I9EHF5"/>
<proteinExistence type="predicted"/>
<name>A0A9I9EHF5_CUCME</name>
<protein>
    <submittedName>
        <fullName evidence="1">Uncharacterized protein</fullName>
    </submittedName>
</protein>
<dbReference type="PANTHER" id="PTHR48065">
    <property type="entry name" value="OS10G0469600 PROTEIN"/>
    <property type="match status" value="1"/>
</dbReference>
<dbReference type="SUPFAM" id="SSF52058">
    <property type="entry name" value="L domain-like"/>
    <property type="match status" value="1"/>
</dbReference>
<dbReference type="InterPro" id="IPR032675">
    <property type="entry name" value="LRR_dom_sf"/>
</dbReference>
<dbReference type="InterPro" id="IPR001611">
    <property type="entry name" value="Leu-rich_rpt"/>
</dbReference>
<accession>A0A9I9EHF5</accession>
<dbReference type="Pfam" id="PF00560">
    <property type="entry name" value="LRR_1"/>
    <property type="match status" value="2"/>
</dbReference>
<organism evidence="1">
    <name type="scientific">Cucumis melo</name>
    <name type="common">Muskmelon</name>
    <dbReference type="NCBI Taxonomy" id="3656"/>
    <lineage>
        <taxon>Eukaryota</taxon>
        <taxon>Viridiplantae</taxon>
        <taxon>Streptophyta</taxon>
        <taxon>Embryophyta</taxon>
        <taxon>Tracheophyta</taxon>
        <taxon>Spermatophyta</taxon>
        <taxon>Magnoliopsida</taxon>
        <taxon>eudicotyledons</taxon>
        <taxon>Gunneridae</taxon>
        <taxon>Pentapetalae</taxon>
        <taxon>rosids</taxon>
        <taxon>fabids</taxon>
        <taxon>Cucurbitales</taxon>
        <taxon>Cucurbitaceae</taxon>
        <taxon>Benincaseae</taxon>
        <taxon>Cucumis</taxon>
    </lineage>
</organism>
<dbReference type="EnsemblPlants" id="MELO3C033807.2.1">
    <property type="protein sequence ID" value="MELO3C033807.2.1"/>
    <property type="gene ID" value="MELO3C033807.2"/>
</dbReference>
<dbReference type="Gramene" id="MELO3C033807.2.1">
    <property type="protein sequence ID" value="MELO3C033807.2.1"/>
    <property type="gene ID" value="MELO3C033807.2"/>
</dbReference>
<dbReference type="PANTHER" id="PTHR48065:SF75">
    <property type="entry name" value="LEUCINE-RICH REPEAT-CONTAINING N-TERMINAL PLANT-TYPE DOMAIN-CONTAINING PROTEIN"/>
    <property type="match status" value="1"/>
</dbReference>
<reference evidence="1" key="1">
    <citation type="submission" date="2023-03" db="UniProtKB">
        <authorList>
            <consortium name="EnsemblPlants"/>
        </authorList>
    </citation>
    <scope>IDENTIFICATION</scope>
</reference>
<evidence type="ECO:0000313" key="1">
    <source>
        <dbReference type="EnsemblPlants" id="MELO3C033807.2.1"/>
    </source>
</evidence>